<gene>
    <name evidence="3" type="ORF">C4532_11645</name>
</gene>
<organism evidence="3 4">
    <name type="scientific">Candidatus Abyssobacteria bacterium SURF_17</name>
    <dbReference type="NCBI Taxonomy" id="2093361"/>
    <lineage>
        <taxon>Bacteria</taxon>
        <taxon>Pseudomonadati</taxon>
        <taxon>Candidatus Hydrogenedentota</taxon>
        <taxon>Candidatus Abyssobacteria</taxon>
    </lineage>
</organism>
<evidence type="ECO:0000259" key="2">
    <source>
        <dbReference type="Pfam" id="PF00643"/>
    </source>
</evidence>
<reference evidence="3 4" key="1">
    <citation type="journal article" date="2017" name="ISME J.">
        <title>Energy and carbon metabolisms in a deep terrestrial subsurface fluid microbial community.</title>
        <authorList>
            <person name="Momper L."/>
            <person name="Jungbluth S.P."/>
            <person name="Lee M.D."/>
            <person name="Amend J.P."/>
        </authorList>
    </citation>
    <scope>NUCLEOTIDE SEQUENCE [LARGE SCALE GENOMIC DNA]</scope>
    <source>
        <strain evidence="3">SURF_17</strain>
    </source>
</reference>
<dbReference type="AlphaFoldDB" id="A0A419EWL0"/>
<keyword evidence="1" id="KW-0472">Membrane</keyword>
<dbReference type="EMBL" id="QZKI01000087">
    <property type="protein sequence ID" value="RJP69001.1"/>
    <property type="molecule type" value="Genomic_DNA"/>
</dbReference>
<accession>A0A419EWL0</accession>
<dbReference type="GO" id="GO:0008270">
    <property type="term" value="F:zinc ion binding"/>
    <property type="evidence" value="ECO:0007669"/>
    <property type="project" value="InterPro"/>
</dbReference>
<protein>
    <recommendedName>
        <fullName evidence="2">B box-type domain-containing protein</fullName>
    </recommendedName>
</protein>
<evidence type="ECO:0000313" key="3">
    <source>
        <dbReference type="EMBL" id="RJP69001.1"/>
    </source>
</evidence>
<evidence type="ECO:0000256" key="1">
    <source>
        <dbReference type="SAM" id="Phobius"/>
    </source>
</evidence>
<proteinExistence type="predicted"/>
<name>A0A419EWL0_9BACT</name>
<evidence type="ECO:0000313" key="4">
    <source>
        <dbReference type="Proteomes" id="UP000285961"/>
    </source>
</evidence>
<dbReference type="Pfam" id="PF00643">
    <property type="entry name" value="zf-B_box"/>
    <property type="match status" value="1"/>
</dbReference>
<keyword evidence="1" id="KW-1133">Transmembrane helix</keyword>
<keyword evidence="1" id="KW-0812">Transmembrane</keyword>
<dbReference type="InterPro" id="IPR000315">
    <property type="entry name" value="Znf_B-box"/>
</dbReference>
<sequence>MAQAPSRCINHPERTAIARCKQCHKPLCEKCVKKMPGGVYCSDECYQRMGSFQDRVKKLDEAPKAKLSLGKIISRVVIAIVIVAVLYYVFVSQQVRSGSDLVNLIKSFLP</sequence>
<feature type="transmembrane region" description="Helical" evidence="1">
    <location>
        <begin position="72"/>
        <end position="90"/>
    </location>
</feature>
<comment type="caution">
    <text evidence="3">The sequence shown here is derived from an EMBL/GenBank/DDBJ whole genome shotgun (WGS) entry which is preliminary data.</text>
</comment>
<feature type="domain" description="B box-type" evidence="2">
    <location>
        <begin position="5"/>
        <end position="33"/>
    </location>
</feature>
<dbReference type="Proteomes" id="UP000285961">
    <property type="component" value="Unassembled WGS sequence"/>
</dbReference>